<sequence>MSVPSAVFSVQPHLRRGFNALLLSTLLLALPAPAMADDEFRLGKTLLLGVGDHAAIIPIIVCRPAKSIMVKAGRELTLNRVKVFYGNDSSKTLTFDKDLKEDQESDWKSLGSRLCIKRIEVYGNSEGSKAGVKVYGRK</sequence>
<keyword evidence="1 2" id="KW-0732">Signal</keyword>
<evidence type="ECO:0000256" key="2">
    <source>
        <dbReference type="SAM" id="SignalP"/>
    </source>
</evidence>
<feature type="chain" id="PRO_5018159577" evidence="2">
    <location>
        <begin position="37"/>
        <end position="138"/>
    </location>
</feature>
<dbReference type="Pfam" id="PF10807">
    <property type="entry name" value="DUF2541"/>
    <property type="match status" value="1"/>
</dbReference>
<evidence type="ECO:0000313" key="3">
    <source>
        <dbReference type="EMBL" id="MHO03642.1"/>
    </source>
</evidence>
<accession>A0A3L0VUR7</accession>
<feature type="signal peptide" evidence="2">
    <location>
        <begin position="1"/>
        <end position="36"/>
    </location>
</feature>
<dbReference type="InterPro" id="IPR020240">
    <property type="entry name" value="UPF0412_YaaI"/>
</dbReference>
<proteinExistence type="predicted"/>
<evidence type="ECO:0000256" key="1">
    <source>
        <dbReference type="ARBA" id="ARBA00022729"/>
    </source>
</evidence>
<name>A0A3L0VUR7_ECOLX</name>
<protein>
    <submittedName>
        <fullName evidence="3">DUF2541 family protein</fullName>
    </submittedName>
</protein>
<reference evidence="3" key="1">
    <citation type="submission" date="2018-10" db="EMBL/GenBank/DDBJ databases">
        <authorList>
            <consortium name="NARMS: The National Antimicrobial Resistance Monitoring System"/>
        </authorList>
    </citation>
    <scope>NUCLEOTIDE SEQUENCE [LARGE SCALE GENOMIC DNA]</scope>
    <source>
        <strain evidence="3">CVM N17EC0388</strain>
    </source>
</reference>
<dbReference type="EMBL" id="RNRV01000005">
    <property type="protein sequence ID" value="MHO03642.1"/>
    <property type="molecule type" value="Genomic_DNA"/>
</dbReference>
<dbReference type="AlphaFoldDB" id="A0A3L0VUR7"/>
<gene>
    <name evidence="3" type="ORF">D9F05_04535</name>
</gene>
<comment type="caution">
    <text evidence="3">The sequence shown here is derived from an EMBL/GenBank/DDBJ whole genome shotgun (WGS) entry which is preliminary data.</text>
</comment>
<organism evidence="3">
    <name type="scientific">Escherichia coli</name>
    <dbReference type="NCBI Taxonomy" id="562"/>
    <lineage>
        <taxon>Bacteria</taxon>
        <taxon>Pseudomonadati</taxon>
        <taxon>Pseudomonadota</taxon>
        <taxon>Gammaproteobacteria</taxon>
        <taxon>Enterobacterales</taxon>
        <taxon>Enterobacteriaceae</taxon>
        <taxon>Escherichia</taxon>
    </lineage>
</organism>